<dbReference type="PANTHER" id="PTHR42827:SF1">
    <property type="entry name" value="IRON-SULFUR CLUSTER-BINDING PROTEIN"/>
    <property type="match status" value="1"/>
</dbReference>
<dbReference type="Proteomes" id="UP000005273">
    <property type="component" value="Unassembled WGS sequence"/>
</dbReference>
<feature type="domain" description="4Fe-4S ferredoxin-type" evidence="4">
    <location>
        <begin position="150"/>
        <end position="179"/>
    </location>
</feature>
<dbReference type="AlphaFoldDB" id="A0A0T5XAL3"/>
<keyword evidence="1" id="KW-0479">Metal-binding</keyword>
<sequence length="233" mass="25107">MIMDVAFELKDELHRRGASLVGFADLKGISPEAGMPFGISIAYALDPDVISQISDGPTGEYAALYHRANEILGKLAEFAADFIASRGWKAKYIPATTNVSADRLATPLPHKTVATRAGLGWIGKCALLVTEQYGSALRLASVLTEMALPSGEPVESSRCGSCDSCVSACPVLAPSGREWNPSLKREEFFDAGLCYEKTSENARRPEIGATICGICIAACPWTKRYLRSKNRES</sequence>
<name>A0A0T5XAL3_9BACT</name>
<evidence type="ECO:0000313" key="5">
    <source>
        <dbReference type="EMBL" id="KRT35366.1"/>
    </source>
</evidence>
<evidence type="ECO:0000259" key="4">
    <source>
        <dbReference type="PROSITE" id="PS51379"/>
    </source>
</evidence>
<dbReference type="eggNOG" id="COG1600">
    <property type="taxonomic scope" value="Bacteria"/>
</dbReference>
<dbReference type="Pfam" id="PF13484">
    <property type="entry name" value="Fer4_16"/>
    <property type="match status" value="1"/>
</dbReference>
<dbReference type="EMBL" id="ACJX03000001">
    <property type="protein sequence ID" value="KRT35366.1"/>
    <property type="molecule type" value="Genomic_DNA"/>
</dbReference>
<proteinExistence type="predicted"/>
<dbReference type="Gene3D" id="3.30.70.20">
    <property type="match status" value="1"/>
</dbReference>
<dbReference type="GO" id="GO:0051536">
    <property type="term" value="F:iron-sulfur cluster binding"/>
    <property type="evidence" value="ECO:0007669"/>
    <property type="project" value="UniProtKB-KW"/>
</dbReference>
<gene>
    <name evidence="5" type="ORF">HMPREF1705_04641</name>
</gene>
<dbReference type="GO" id="GO:0046872">
    <property type="term" value="F:metal ion binding"/>
    <property type="evidence" value="ECO:0007669"/>
    <property type="project" value="UniProtKB-KW"/>
</dbReference>
<dbReference type="PANTHER" id="PTHR42827">
    <property type="entry name" value="IRON-SULFUR CLUSTER-BINDING PROTEIN-RELATED"/>
    <property type="match status" value="1"/>
</dbReference>
<keyword evidence="2" id="KW-0408">Iron</keyword>
<protein>
    <submittedName>
        <fullName evidence="5">Putative iron-sulfur cluster-binding protein</fullName>
    </submittedName>
</protein>
<dbReference type="PROSITE" id="PS51379">
    <property type="entry name" value="4FE4S_FER_2"/>
    <property type="match status" value="1"/>
</dbReference>
<dbReference type="InterPro" id="IPR017896">
    <property type="entry name" value="4Fe4S_Fe-S-bd"/>
</dbReference>
<organism evidence="5 6">
    <name type="scientific">Acetomicrobium hydrogeniformans ATCC BAA-1850</name>
    <dbReference type="NCBI Taxonomy" id="592015"/>
    <lineage>
        <taxon>Bacteria</taxon>
        <taxon>Thermotogati</taxon>
        <taxon>Synergistota</taxon>
        <taxon>Synergistia</taxon>
        <taxon>Synergistales</taxon>
        <taxon>Acetomicrobiaceae</taxon>
        <taxon>Acetomicrobium</taxon>
    </lineage>
</organism>
<evidence type="ECO:0000256" key="1">
    <source>
        <dbReference type="ARBA" id="ARBA00022723"/>
    </source>
</evidence>
<reference evidence="6" key="1">
    <citation type="submission" date="2012-09" db="EMBL/GenBank/DDBJ databases">
        <authorList>
            <person name="Weinstock G."/>
            <person name="Sodergren E."/>
            <person name="Clifton S."/>
            <person name="Fulton L."/>
            <person name="Fulton B."/>
            <person name="Courtney L."/>
            <person name="Fronick C."/>
            <person name="Harrison M."/>
            <person name="Strong C."/>
            <person name="Farmer C."/>
            <person name="Delehaunty K."/>
            <person name="Markovic C."/>
            <person name="Hall O."/>
            <person name="Minx P."/>
            <person name="Tomlinson C."/>
            <person name="Mitreva M."/>
            <person name="Nelson J."/>
            <person name="Hou S."/>
            <person name="Wollam A."/>
            <person name="Pepin K.H."/>
            <person name="Johnson M."/>
            <person name="Bhonagiri V."/>
            <person name="Nash W.E."/>
            <person name="Suruliraj S."/>
            <person name="Warren W."/>
            <person name="Chinwalla A."/>
            <person name="Mardis E.R."/>
            <person name="Wilson R.K."/>
        </authorList>
    </citation>
    <scope>NUCLEOTIDE SEQUENCE [LARGE SCALE GENOMIC DNA]</scope>
    <source>
        <strain evidence="6">OS1</strain>
    </source>
</reference>
<evidence type="ECO:0000256" key="3">
    <source>
        <dbReference type="ARBA" id="ARBA00023014"/>
    </source>
</evidence>
<dbReference type="SUPFAM" id="SSF54862">
    <property type="entry name" value="4Fe-4S ferredoxins"/>
    <property type="match status" value="1"/>
</dbReference>
<evidence type="ECO:0000313" key="6">
    <source>
        <dbReference type="Proteomes" id="UP000005273"/>
    </source>
</evidence>
<dbReference type="InterPro" id="IPR017900">
    <property type="entry name" value="4Fe4S_Fe_S_CS"/>
</dbReference>
<keyword evidence="3" id="KW-0411">Iron-sulfur</keyword>
<dbReference type="STRING" id="592015.HMPREF1705_04641"/>
<evidence type="ECO:0000256" key="2">
    <source>
        <dbReference type="ARBA" id="ARBA00023004"/>
    </source>
</evidence>
<comment type="caution">
    <text evidence="5">The sequence shown here is derived from an EMBL/GenBank/DDBJ whole genome shotgun (WGS) entry which is preliminary data.</text>
</comment>
<keyword evidence="6" id="KW-1185">Reference proteome</keyword>
<accession>A0A0T5XAL3</accession>
<dbReference type="PROSITE" id="PS00198">
    <property type="entry name" value="4FE4S_FER_1"/>
    <property type="match status" value="1"/>
</dbReference>